<protein>
    <recommendedName>
        <fullName evidence="2">DUF6473 domain-containing protein</fullName>
    </recommendedName>
</protein>
<gene>
    <name evidence="3" type="ORF">PAA8504_02778</name>
</gene>
<dbReference type="InterPro" id="IPR045524">
    <property type="entry name" value="DUF6473"/>
</dbReference>
<name>A0A2R8BXY0_9RHOB</name>
<reference evidence="3 4" key="1">
    <citation type="submission" date="2018-03" db="EMBL/GenBank/DDBJ databases">
        <authorList>
            <person name="Keele B.F."/>
        </authorList>
    </citation>
    <scope>NUCLEOTIDE SEQUENCE [LARGE SCALE GENOMIC DNA]</scope>
    <source>
        <strain evidence="3 4">CECT 8504</strain>
    </source>
</reference>
<dbReference type="RefSeq" id="WP_108894748.1">
    <property type="nucleotide sequence ID" value="NZ_ONZF01000006.1"/>
</dbReference>
<evidence type="ECO:0000313" key="4">
    <source>
        <dbReference type="Proteomes" id="UP000244912"/>
    </source>
</evidence>
<evidence type="ECO:0000256" key="1">
    <source>
        <dbReference type="SAM" id="MobiDB-lite"/>
    </source>
</evidence>
<feature type="region of interest" description="Disordered" evidence="1">
    <location>
        <begin position="259"/>
        <end position="278"/>
    </location>
</feature>
<dbReference type="Proteomes" id="UP000244912">
    <property type="component" value="Unassembled WGS sequence"/>
</dbReference>
<evidence type="ECO:0000259" key="2">
    <source>
        <dbReference type="Pfam" id="PF20078"/>
    </source>
</evidence>
<dbReference type="EMBL" id="ONZF01000006">
    <property type="protein sequence ID" value="SPJ24936.1"/>
    <property type="molecule type" value="Genomic_DNA"/>
</dbReference>
<dbReference type="AlphaFoldDB" id="A0A2R8BXY0"/>
<sequence length="278" mass="30446">MVLTQRIGALPKEETCVYPGGRLACPGPERSLDEPFVAVLGAKETVSPPGHSSVPDALEVRLGLPCVDFSASQAGPDAYLADTGLMMHVQRASAVVITVPGAHALRNPFFTVHKWSNDRVIGQSEKLRDLFPEMEFLSYGFVRQMLGDMQACSPGRFAVVRQALQHIWMERMQTLLAQFDQPVIALWRGNRGPDDADPNRLDTDPALVTKEMFEALDVERRVVVPGARKTFLAGRPKAGRSCPVEDRLAPVVAELAEWPLGPAKDPEGPRRRGALFGT</sequence>
<organism evidence="3 4">
    <name type="scientific">Palleronia abyssalis</name>
    <dbReference type="NCBI Taxonomy" id="1501240"/>
    <lineage>
        <taxon>Bacteria</taxon>
        <taxon>Pseudomonadati</taxon>
        <taxon>Pseudomonadota</taxon>
        <taxon>Alphaproteobacteria</taxon>
        <taxon>Rhodobacterales</taxon>
        <taxon>Roseobacteraceae</taxon>
        <taxon>Palleronia</taxon>
    </lineage>
</organism>
<proteinExistence type="predicted"/>
<keyword evidence="4" id="KW-1185">Reference proteome</keyword>
<accession>A0A2R8BXY0</accession>
<dbReference type="OrthoDB" id="7838347at2"/>
<dbReference type="Pfam" id="PF20078">
    <property type="entry name" value="DUF6473"/>
    <property type="match status" value="1"/>
</dbReference>
<evidence type="ECO:0000313" key="3">
    <source>
        <dbReference type="EMBL" id="SPJ24936.1"/>
    </source>
</evidence>
<feature type="domain" description="DUF6473" evidence="2">
    <location>
        <begin position="11"/>
        <end position="224"/>
    </location>
</feature>